<comment type="caution">
    <text evidence="11">The sequence shown here is derived from an EMBL/GenBank/DDBJ whole genome shotgun (WGS) entry which is preliminary data.</text>
</comment>
<dbReference type="Pfam" id="PF14853">
    <property type="entry name" value="Fis1_TPR_C"/>
    <property type="match status" value="1"/>
</dbReference>
<dbReference type="GO" id="GO:0005778">
    <property type="term" value="C:peroxisomal membrane"/>
    <property type="evidence" value="ECO:0007669"/>
    <property type="project" value="TreeGrafter"/>
</dbReference>
<evidence type="ECO:0000256" key="2">
    <source>
        <dbReference type="ARBA" id="ARBA00008937"/>
    </source>
</evidence>
<dbReference type="Proteomes" id="UP000193411">
    <property type="component" value="Unassembled WGS sequence"/>
</dbReference>
<evidence type="ECO:0000256" key="3">
    <source>
        <dbReference type="ARBA" id="ARBA00014314"/>
    </source>
</evidence>
<dbReference type="InterPro" id="IPR028061">
    <property type="entry name" value="Fis1_TPR_C"/>
</dbReference>
<evidence type="ECO:0000256" key="9">
    <source>
        <dbReference type="PIRNR" id="PIRNR008835"/>
    </source>
</evidence>
<dbReference type="PANTHER" id="PTHR13247:SF0">
    <property type="entry name" value="MITOCHONDRIAL FISSION 1 PROTEIN"/>
    <property type="match status" value="1"/>
</dbReference>
<dbReference type="InterPro" id="IPR033745">
    <property type="entry name" value="Fis1_cytosol"/>
</dbReference>
<dbReference type="GO" id="GO:0016559">
    <property type="term" value="P:peroxisome fission"/>
    <property type="evidence" value="ECO:0007669"/>
    <property type="project" value="TreeGrafter"/>
</dbReference>
<dbReference type="STRING" id="765915.A0A1Y2I0D6"/>
<dbReference type="GO" id="GO:0005741">
    <property type="term" value="C:mitochondrial outer membrane"/>
    <property type="evidence" value="ECO:0007669"/>
    <property type="project" value="UniProtKB-SubCell"/>
</dbReference>
<comment type="function">
    <text evidence="9">Has a role in mitochondrial fission.</text>
</comment>
<evidence type="ECO:0000256" key="4">
    <source>
        <dbReference type="ARBA" id="ARBA00022692"/>
    </source>
</evidence>
<comment type="domain">
    <text evidence="9">The C-terminus is required for mitochondrial localization, while the N-terminus is necessary for mitochondrial fission.</text>
</comment>
<evidence type="ECO:0000256" key="5">
    <source>
        <dbReference type="ARBA" id="ARBA00022787"/>
    </source>
</evidence>
<name>A0A1Y2I0D6_9FUNG</name>
<dbReference type="CDD" id="cd12212">
    <property type="entry name" value="Fis1"/>
    <property type="match status" value="1"/>
</dbReference>
<evidence type="ECO:0000256" key="8">
    <source>
        <dbReference type="ARBA" id="ARBA00023136"/>
    </source>
</evidence>
<dbReference type="SUPFAM" id="SSF48452">
    <property type="entry name" value="TPR-like"/>
    <property type="match status" value="1"/>
</dbReference>
<evidence type="ECO:0000256" key="7">
    <source>
        <dbReference type="ARBA" id="ARBA00023128"/>
    </source>
</evidence>
<evidence type="ECO:0000313" key="11">
    <source>
        <dbReference type="EMBL" id="ORZ40315.1"/>
    </source>
</evidence>
<evidence type="ECO:0000256" key="6">
    <source>
        <dbReference type="ARBA" id="ARBA00022989"/>
    </source>
</evidence>
<dbReference type="Pfam" id="PF14852">
    <property type="entry name" value="Fis1_TPR_N"/>
    <property type="match status" value="1"/>
</dbReference>
<dbReference type="PANTHER" id="PTHR13247">
    <property type="entry name" value="TETRATRICOPEPTIDE REPEAT PROTEIN 11 TPR REPEAT PROTEIN 11"/>
    <property type="match status" value="1"/>
</dbReference>
<feature type="transmembrane region" description="Helical" evidence="10">
    <location>
        <begin position="124"/>
        <end position="144"/>
    </location>
</feature>
<evidence type="ECO:0000313" key="12">
    <source>
        <dbReference type="Proteomes" id="UP000193411"/>
    </source>
</evidence>
<organism evidence="11 12">
    <name type="scientific">Catenaria anguillulae PL171</name>
    <dbReference type="NCBI Taxonomy" id="765915"/>
    <lineage>
        <taxon>Eukaryota</taxon>
        <taxon>Fungi</taxon>
        <taxon>Fungi incertae sedis</taxon>
        <taxon>Blastocladiomycota</taxon>
        <taxon>Blastocladiomycetes</taxon>
        <taxon>Blastocladiales</taxon>
        <taxon>Catenariaceae</taxon>
        <taxon>Catenaria</taxon>
    </lineage>
</organism>
<protein>
    <recommendedName>
        <fullName evidence="3 9">Mitochondrial fission 1 protein</fullName>
    </recommendedName>
</protein>
<dbReference type="Gene3D" id="1.25.40.10">
    <property type="entry name" value="Tetratricopeptide repeat domain"/>
    <property type="match status" value="1"/>
</dbReference>
<evidence type="ECO:0000256" key="10">
    <source>
        <dbReference type="SAM" id="Phobius"/>
    </source>
</evidence>
<dbReference type="OrthoDB" id="421154at2759"/>
<gene>
    <name evidence="11" type="ORF">BCR44DRAFT_119011</name>
</gene>
<evidence type="ECO:0000256" key="1">
    <source>
        <dbReference type="ARBA" id="ARBA00004572"/>
    </source>
</evidence>
<proteinExistence type="inferred from homology"/>
<comment type="similarity">
    <text evidence="2 9">Belongs to the FIS1 family.</text>
</comment>
<keyword evidence="8 9" id="KW-0472">Membrane</keyword>
<dbReference type="PIRSF" id="PIRSF008835">
    <property type="entry name" value="TPR_repeat_11_Fis1"/>
    <property type="match status" value="1"/>
</dbReference>
<reference evidence="11 12" key="1">
    <citation type="submission" date="2016-07" db="EMBL/GenBank/DDBJ databases">
        <title>Pervasive Adenine N6-methylation of Active Genes in Fungi.</title>
        <authorList>
            <consortium name="DOE Joint Genome Institute"/>
            <person name="Mondo S.J."/>
            <person name="Dannebaum R.O."/>
            <person name="Kuo R.C."/>
            <person name="Labutti K."/>
            <person name="Haridas S."/>
            <person name="Kuo A."/>
            <person name="Salamov A."/>
            <person name="Ahrendt S.R."/>
            <person name="Lipzen A."/>
            <person name="Sullivan W."/>
            <person name="Andreopoulos W.B."/>
            <person name="Clum A."/>
            <person name="Lindquist E."/>
            <person name="Daum C."/>
            <person name="Ramamoorthy G.K."/>
            <person name="Gryganskyi A."/>
            <person name="Culley D."/>
            <person name="Magnuson J.K."/>
            <person name="James T.Y."/>
            <person name="O'Malley M.A."/>
            <person name="Stajich J.E."/>
            <person name="Spatafora J.W."/>
            <person name="Visel A."/>
            <person name="Grigoriev I.V."/>
        </authorList>
    </citation>
    <scope>NUCLEOTIDE SEQUENCE [LARGE SCALE GENOMIC DNA]</scope>
    <source>
        <strain evidence="11 12">PL171</strain>
    </source>
</reference>
<dbReference type="GO" id="GO:0000266">
    <property type="term" value="P:mitochondrial fission"/>
    <property type="evidence" value="ECO:0007669"/>
    <property type="project" value="UniProtKB-UniRule"/>
</dbReference>
<dbReference type="InterPro" id="IPR028058">
    <property type="entry name" value="Fis1_TPR_N"/>
</dbReference>
<dbReference type="InterPro" id="IPR011990">
    <property type="entry name" value="TPR-like_helical_dom_sf"/>
</dbReference>
<keyword evidence="6 10" id="KW-1133">Transmembrane helix</keyword>
<keyword evidence="4 10" id="KW-0812">Transmembrane</keyword>
<keyword evidence="7 9" id="KW-0496">Mitochondrion</keyword>
<dbReference type="AlphaFoldDB" id="A0A1Y2I0D6"/>
<comment type="subcellular location">
    <subcellularLocation>
        <location evidence="1">Mitochondrion outer membrane</location>
        <topology evidence="1">Single-pass membrane protein</topology>
    </subcellularLocation>
</comment>
<dbReference type="GO" id="GO:0000422">
    <property type="term" value="P:autophagy of mitochondrion"/>
    <property type="evidence" value="ECO:0007669"/>
    <property type="project" value="TreeGrafter"/>
</dbReference>
<dbReference type="InterPro" id="IPR016543">
    <property type="entry name" value="Fis1"/>
</dbReference>
<sequence>MSNTNLLEGTIDLEQKDLAMLRKQYEAEKPSPSSSTTFNYAWGLVHSNRREEIQLGVELLTQLVRTAPTMRDEARYYAALGCFKMGEFSRARDMAQAILKDHPNNPQALSIVDAVDEQVRKDGMIGMAIVGGAVAAVGLVVGLLTRSSK</sequence>
<dbReference type="EMBL" id="MCFL01000003">
    <property type="protein sequence ID" value="ORZ40315.1"/>
    <property type="molecule type" value="Genomic_DNA"/>
</dbReference>
<keyword evidence="12" id="KW-1185">Reference proteome</keyword>
<accession>A0A1Y2I0D6</accession>
<keyword evidence="5 9" id="KW-1000">Mitochondrion outer membrane</keyword>